<keyword evidence="10" id="KW-1185">Reference proteome</keyword>
<dbReference type="PROSITE" id="PS50119">
    <property type="entry name" value="ZF_BBOX"/>
    <property type="match status" value="1"/>
</dbReference>
<dbReference type="PROSITE" id="PS50188">
    <property type="entry name" value="B302_SPRY"/>
    <property type="match status" value="1"/>
</dbReference>
<dbReference type="InterPro" id="IPR000315">
    <property type="entry name" value="Znf_B-box"/>
</dbReference>
<organism evidence="9 10">
    <name type="scientific">Gadus morhua</name>
    <name type="common">Atlantic cod</name>
    <dbReference type="NCBI Taxonomy" id="8049"/>
    <lineage>
        <taxon>Eukaryota</taxon>
        <taxon>Metazoa</taxon>
        <taxon>Chordata</taxon>
        <taxon>Craniata</taxon>
        <taxon>Vertebrata</taxon>
        <taxon>Euteleostomi</taxon>
        <taxon>Actinopterygii</taxon>
        <taxon>Neopterygii</taxon>
        <taxon>Teleostei</taxon>
        <taxon>Neoteleostei</taxon>
        <taxon>Acanthomorphata</taxon>
        <taxon>Zeiogadaria</taxon>
        <taxon>Gadariae</taxon>
        <taxon>Gadiformes</taxon>
        <taxon>Gadoidei</taxon>
        <taxon>Gadidae</taxon>
        <taxon>Gadus</taxon>
    </lineage>
</organism>
<dbReference type="Ensembl" id="ENSGMOT00000063413.1">
    <property type="protein sequence ID" value="ENSGMOP00000036580.1"/>
    <property type="gene ID" value="ENSGMOG00000025266.1"/>
</dbReference>
<dbReference type="PROSITE" id="PS00518">
    <property type="entry name" value="ZF_RING_1"/>
    <property type="match status" value="1"/>
</dbReference>
<protein>
    <submittedName>
        <fullName evidence="9">Zinc-binding protein A33-like</fullName>
    </submittedName>
</protein>
<dbReference type="Pfam" id="PF13765">
    <property type="entry name" value="PRY"/>
    <property type="match status" value="1"/>
</dbReference>
<dbReference type="SUPFAM" id="SSF49899">
    <property type="entry name" value="Concanavalin A-like lectins/glucanases"/>
    <property type="match status" value="1"/>
</dbReference>
<dbReference type="GO" id="GO:0008270">
    <property type="term" value="F:zinc ion binding"/>
    <property type="evidence" value="ECO:0007669"/>
    <property type="project" value="UniProtKB-KW"/>
</dbReference>
<dbReference type="AlphaFoldDB" id="A0A8C5AU34"/>
<feature type="coiled-coil region" evidence="5">
    <location>
        <begin position="125"/>
        <end position="152"/>
    </location>
</feature>
<keyword evidence="5" id="KW-0175">Coiled coil</keyword>
<dbReference type="Gene3D" id="3.30.40.10">
    <property type="entry name" value="Zinc/RING finger domain, C3HC4 (zinc finger)"/>
    <property type="match status" value="1"/>
</dbReference>
<dbReference type="Gene3D" id="2.60.120.920">
    <property type="match status" value="1"/>
</dbReference>
<dbReference type="InterPro" id="IPR013083">
    <property type="entry name" value="Znf_RING/FYVE/PHD"/>
</dbReference>
<evidence type="ECO:0000256" key="3">
    <source>
        <dbReference type="ARBA" id="ARBA00022833"/>
    </source>
</evidence>
<evidence type="ECO:0000313" key="10">
    <source>
        <dbReference type="Proteomes" id="UP000694546"/>
    </source>
</evidence>
<proteinExistence type="predicted"/>
<evidence type="ECO:0000256" key="5">
    <source>
        <dbReference type="SAM" id="Coils"/>
    </source>
</evidence>
<dbReference type="Gene3D" id="3.30.160.60">
    <property type="entry name" value="Classic Zinc Finger"/>
    <property type="match status" value="1"/>
</dbReference>
<dbReference type="InterPro" id="IPR001841">
    <property type="entry name" value="Znf_RING"/>
</dbReference>
<evidence type="ECO:0000259" key="6">
    <source>
        <dbReference type="PROSITE" id="PS50089"/>
    </source>
</evidence>
<dbReference type="InterPro" id="IPR050143">
    <property type="entry name" value="TRIM/RBCC"/>
</dbReference>
<feature type="domain" description="B30.2/SPRY" evidence="8">
    <location>
        <begin position="271"/>
        <end position="452"/>
    </location>
</feature>
<evidence type="ECO:0000256" key="2">
    <source>
        <dbReference type="ARBA" id="ARBA00022771"/>
    </source>
</evidence>
<keyword evidence="3" id="KW-0862">Zinc</keyword>
<name>A0A8C5AU34_GADMO</name>
<dbReference type="Pfam" id="PF00643">
    <property type="entry name" value="zf-B_box"/>
    <property type="match status" value="1"/>
</dbReference>
<evidence type="ECO:0000259" key="7">
    <source>
        <dbReference type="PROSITE" id="PS50119"/>
    </source>
</evidence>
<gene>
    <name evidence="9" type="primary">LOC115534196</name>
</gene>
<keyword evidence="1" id="KW-0479">Metal-binding</keyword>
<reference evidence="9" key="1">
    <citation type="submission" date="2025-08" db="UniProtKB">
        <authorList>
            <consortium name="Ensembl"/>
        </authorList>
    </citation>
    <scope>IDENTIFICATION</scope>
</reference>
<accession>A0A8C5AU34</accession>
<dbReference type="Pfam" id="PF13445">
    <property type="entry name" value="zf-RING_UBOX"/>
    <property type="match status" value="1"/>
</dbReference>
<dbReference type="Proteomes" id="UP000694546">
    <property type="component" value="Chromosome 21"/>
</dbReference>
<dbReference type="InterPro" id="IPR013320">
    <property type="entry name" value="ConA-like_dom_sf"/>
</dbReference>
<keyword evidence="2 4" id="KW-0863">Zinc-finger</keyword>
<dbReference type="InterPro" id="IPR027370">
    <property type="entry name" value="Znf-RING_euk"/>
</dbReference>
<evidence type="ECO:0000256" key="1">
    <source>
        <dbReference type="ARBA" id="ARBA00022723"/>
    </source>
</evidence>
<dbReference type="InterPro" id="IPR043136">
    <property type="entry name" value="B30.2/SPRY_sf"/>
</dbReference>
<dbReference type="SMART" id="SM00336">
    <property type="entry name" value="BBOX"/>
    <property type="match status" value="1"/>
</dbReference>
<dbReference type="PRINTS" id="PR01407">
    <property type="entry name" value="BUTYPHLNCDUF"/>
</dbReference>
<evidence type="ECO:0000313" key="9">
    <source>
        <dbReference type="Ensembl" id="ENSGMOP00000036580.1"/>
    </source>
</evidence>
<dbReference type="InterPro" id="IPR003879">
    <property type="entry name" value="Butyrophylin_SPRY"/>
</dbReference>
<evidence type="ECO:0000256" key="4">
    <source>
        <dbReference type="PROSITE-ProRule" id="PRU00024"/>
    </source>
</evidence>
<reference evidence="9" key="2">
    <citation type="submission" date="2025-09" db="UniProtKB">
        <authorList>
            <consortium name="Ensembl"/>
        </authorList>
    </citation>
    <scope>IDENTIFICATION</scope>
</reference>
<dbReference type="PANTHER" id="PTHR24103">
    <property type="entry name" value="E3 UBIQUITIN-PROTEIN LIGASE TRIM"/>
    <property type="match status" value="1"/>
</dbReference>
<dbReference type="SMART" id="SM00589">
    <property type="entry name" value="PRY"/>
    <property type="match status" value="1"/>
</dbReference>
<dbReference type="SMART" id="SM00184">
    <property type="entry name" value="RING"/>
    <property type="match status" value="1"/>
</dbReference>
<dbReference type="GeneTree" id="ENSGT00970000193390"/>
<dbReference type="InterPro" id="IPR001870">
    <property type="entry name" value="B30.2/SPRY"/>
</dbReference>
<sequence length="452" mass="51415">MATSSSHLKEDCLCPVCHDLYRDPILLMCGHSFCRNCIQEWRTQKGIKTCPVCQEMCSFDLPPRNLALKNLTDCLREEASRQTAEDLCETHGEKLKLFCVDHQKPICVICRDAKDHKKHQCVPINEAAEDNKKELRIALMHLRTKLSKFEEEKLTCNKMCTHIQKQAKQTENNIKGEFQKLYQFMRAEEAARIDALRKEAAKKSQAMQIRLINLIAETSSLSKTMKAAETDLEAADLSFMINYDAIKKRAQCTLPDPETPSGALIDEAKHRGNLLFHVWKKMKSIIQYTPFCLDPNTAKSHVIVSDDLMSLTKNYPGKEVPSNPERCTLHDQVLGSTGISSGRHSWDVQLGGIWSVGVITKTRRLEEVTEAGLVLHSGIVVQRSPEKMDFPIEVDKIPEKVRLSFDQDNGKLLFYDLDTKKVIRTITYKFKGVYFPFFSGDVKLIPQCPPLV</sequence>
<dbReference type="SUPFAM" id="SSF57845">
    <property type="entry name" value="B-box zinc-binding domain"/>
    <property type="match status" value="1"/>
</dbReference>
<dbReference type="InterPro" id="IPR006574">
    <property type="entry name" value="PRY"/>
</dbReference>
<dbReference type="PROSITE" id="PS50089">
    <property type="entry name" value="ZF_RING_2"/>
    <property type="match status" value="1"/>
</dbReference>
<evidence type="ECO:0000259" key="8">
    <source>
        <dbReference type="PROSITE" id="PS50188"/>
    </source>
</evidence>
<dbReference type="SUPFAM" id="SSF57850">
    <property type="entry name" value="RING/U-box"/>
    <property type="match status" value="1"/>
</dbReference>
<feature type="domain" description="B box-type" evidence="7">
    <location>
        <begin position="83"/>
        <end position="124"/>
    </location>
</feature>
<dbReference type="InterPro" id="IPR017907">
    <property type="entry name" value="Znf_RING_CS"/>
</dbReference>
<feature type="domain" description="RING-type" evidence="6">
    <location>
        <begin position="14"/>
        <end position="54"/>
    </location>
</feature>